<dbReference type="SUPFAM" id="SSF81296">
    <property type="entry name" value="E set domains"/>
    <property type="match status" value="1"/>
</dbReference>
<dbReference type="GO" id="GO:0046688">
    <property type="term" value="P:response to copper ion"/>
    <property type="evidence" value="ECO:0007669"/>
    <property type="project" value="InterPro"/>
</dbReference>
<evidence type="ECO:0000256" key="1">
    <source>
        <dbReference type="ARBA" id="ARBA00022729"/>
    </source>
</evidence>
<keyword evidence="5" id="KW-1185">Reference proteome</keyword>
<dbReference type="AlphaFoldDB" id="A0A2S6MZR9"/>
<dbReference type="RefSeq" id="WP_104521733.1">
    <property type="nucleotide sequence ID" value="NZ_NHRY01000252.1"/>
</dbReference>
<sequence length="129" mass="13906">MTANGWRVGRRQLGGGTLAAILMIGLGAGDAFSLQIRDTSPRANAVIHGRHAAFVLRFDGPVDHIRSRMEIVQSGKVIHVLVPREDSAPNVLFASGETPPPGQYTLHWQVRAEQGSVVSEGDLPFSVQQ</sequence>
<organism evidence="4 5">
    <name type="scientific">Rhodopila globiformis</name>
    <name type="common">Rhodopseudomonas globiformis</name>
    <dbReference type="NCBI Taxonomy" id="1071"/>
    <lineage>
        <taxon>Bacteria</taxon>
        <taxon>Pseudomonadati</taxon>
        <taxon>Pseudomonadota</taxon>
        <taxon>Alphaproteobacteria</taxon>
        <taxon>Acetobacterales</taxon>
        <taxon>Acetobacteraceae</taxon>
        <taxon>Rhodopila</taxon>
    </lineage>
</organism>
<proteinExistence type="predicted"/>
<dbReference type="Proteomes" id="UP000239724">
    <property type="component" value="Unassembled WGS sequence"/>
</dbReference>
<feature type="domain" description="CopC" evidence="3">
    <location>
        <begin position="36"/>
        <end position="127"/>
    </location>
</feature>
<evidence type="ECO:0000313" key="4">
    <source>
        <dbReference type="EMBL" id="PPQ27861.1"/>
    </source>
</evidence>
<comment type="caution">
    <text evidence="4">The sequence shown here is derived from an EMBL/GenBank/DDBJ whole genome shotgun (WGS) entry which is preliminary data.</text>
</comment>
<gene>
    <name evidence="4" type="ORF">CCS01_25970</name>
</gene>
<accession>A0A2S6MZR9</accession>
<protein>
    <recommendedName>
        <fullName evidence="3">CopC domain-containing protein</fullName>
    </recommendedName>
</protein>
<dbReference type="Pfam" id="PF04234">
    <property type="entry name" value="CopC"/>
    <property type="match status" value="1"/>
</dbReference>
<dbReference type="EMBL" id="NHRY01000252">
    <property type="protein sequence ID" value="PPQ27861.1"/>
    <property type="molecule type" value="Genomic_DNA"/>
</dbReference>
<dbReference type="InterPro" id="IPR014755">
    <property type="entry name" value="Cu-Rt/internalin_Ig-like"/>
</dbReference>
<dbReference type="GO" id="GO:0042597">
    <property type="term" value="C:periplasmic space"/>
    <property type="evidence" value="ECO:0007669"/>
    <property type="project" value="InterPro"/>
</dbReference>
<keyword evidence="2" id="KW-0186">Copper</keyword>
<evidence type="ECO:0000256" key="2">
    <source>
        <dbReference type="ARBA" id="ARBA00023008"/>
    </source>
</evidence>
<evidence type="ECO:0000313" key="5">
    <source>
        <dbReference type="Proteomes" id="UP000239724"/>
    </source>
</evidence>
<dbReference type="OrthoDB" id="7282415at2"/>
<evidence type="ECO:0000259" key="3">
    <source>
        <dbReference type="Pfam" id="PF04234"/>
    </source>
</evidence>
<dbReference type="GO" id="GO:0005507">
    <property type="term" value="F:copper ion binding"/>
    <property type="evidence" value="ECO:0007669"/>
    <property type="project" value="InterPro"/>
</dbReference>
<dbReference type="Gene3D" id="2.60.40.1220">
    <property type="match status" value="1"/>
</dbReference>
<dbReference type="InterPro" id="IPR007348">
    <property type="entry name" value="CopC_dom"/>
</dbReference>
<name>A0A2S6MZR9_RHOGL</name>
<dbReference type="InterPro" id="IPR014756">
    <property type="entry name" value="Ig_E-set"/>
</dbReference>
<keyword evidence="1" id="KW-0732">Signal</keyword>
<reference evidence="4 5" key="1">
    <citation type="journal article" date="2018" name="Arch. Microbiol.">
        <title>New insights into the metabolic potential of the phototrophic purple bacterium Rhodopila globiformis DSM 161(T) from its draft genome sequence and evidence for a vanadium-dependent nitrogenase.</title>
        <authorList>
            <person name="Imhoff J.F."/>
            <person name="Rahn T."/>
            <person name="Kunzel S."/>
            <person name="Neulinger S.C."/>
        </authorList>
    </citation>
    <scope>NUCLEOTIDE SEQUENCE [LARGE SCALE GENOMIC DNA]</scope>
    <source>
        <strain evidence="4 5">DSM 161</strain>
    </source>
</reference>